<evidence type="ECO:0000259" key="1">
    <source>
        <dbReference type="Pfam" id="PF08241"/>
    </source>
</evidence>
<evidence type="ECO:0000313" key="2">
    <source>
        <dbReference type="EMBL" id="WLV25437.1"/>
    </source>
</evidence>
<feature type="domain" description="Methyltransferase type 11" evidence="1">
    <location>
        <begin position="37"/>
        <end position="130"/>
    </location>
</feature>
<dbReference type="GO" id="GO:0032259">
    <property type="term" value="P:methylation"/>
    <property type="evidence" value="ECO:0007669"/>
    <property type="project" value="UniProtKB-KW"/>
</dbReference>
<name>A0ABY9KXF4_9BACI</name>
<keyword evidence="2" id="KW-0808">Transferase</keyword>
<protein>
    <submittedName>
        <fullName evidence="2">Class I SAM-dependent methyltransferase</fullName>
    </submittedName>
</protein>
<dbReference type="RefSeq" id="WP_348029226.1">
    <property type="nucleotide sequence ID" value="NZ_CP129113.1"/>
</dbReference>
<dbReference type="Gene3D" id="3.40.50.150">
    <property type="entry name" value="Vaccinia Virus protein VP39"/>
    <property type="match status" value="1"/>
</dbReference>
<dbReference type="InterPro" id="IPR013216">
    <property type="entry name" value="Methyltransf_11"/>
</dbReference>
<keyword evidence="2" id="KW-0489">Methyltransferase</keyword>
<dbReference type="PANTHER" id="PTHR45036">
    <property type="entry name" value="METHYLTRANSFERASE LIKE 7B"/>
    <property type="match status" value="1"/>
</dbReference>
<dbReference type="InterPro" id="IPR029063">
    <property type="entry name" value="SAM-dependent_MTases_sf"/>
</dbReference>
<dbReference type="GO" id="GO:0008168">
    <property type="term" value="F:methyltransferase activity"/>
    <property type="evidence" value="ECO:0007669"/>
    <property type="project" value="UniProtKB-KW"/>
</dbReference>
<dbReference type="Pfam" id="PF08241">
    <property type="entry name" value="Methyltransf_11"/>
    <property type="match status" value="1"/>
</dbReference>
<dbReference type="SUPFAM" id="SSF53335">
    <property type="entry name" value="S-adenosyl-L-methionine-dependent methyltransferases"/>
    <property type="match status" value="1"/>
</dbReference>
<dbReference type="EMBL" id="CP129113">
    <property type="protein sequence ID" value="WLV25437.1"/>
    <property type="molecule type" value="Genomic_DNA"/>
</dbReference>
<dbReference type="PANTHER" id="PTHR45036:SF1">
    <property type="entry name" value="METHYLTRANSFERASE LIKE 7A"/>
    <property type="match status" value="1"/>
</dbReference>
<organism evidence="2 3">
    <name type="scientific">Aciduricibacillus chroicocephali</name>
    <dbReference type="NCBI Taxonomy" id="3054939"/>
    <lineage>
        <taxon>Bacteria</taxon>
        <taxon>Bacillati</taxon>
        <taxon>Bacillota</taxon>
        <taxon>Bacilli</taxon>
        <taxon>Bacillales</taxon>
        <taxon>Bacillaceae</taxon>
        <taxon>Aciduricibacillus</taxon>
    </lineage>
</organism>
<evidence type="ECO:0000313" key="3">
    <source>
        <dbReference type="Proteomes" id="UP001180087"/>
    </source>
</evidence>
<keyword evidence="3" id="KW-1185">Reference proteome</keyword>
<proteinExistence type="predicted"/>
<accession>A0ABY9KXF4</accession>
<sequence length="202" mass="23126">MRKWFPSIYDKVMNPIERRAFYSIRKQLIGKAEGKVLEIGAGSGVNFPYYKKAQEVHAIEPNMYMQKRAVNKLQSAAIPIHFYEASAEKLPFADNSFDTVVATLVFCTIPDVLKAFKEIEKVSKPDATLLLFEHVRMSEKPFLAKLQDVLTPGWKRVCDGCHLNREPLELLQQTRFLVKEPIYYFGGLFVTVEATNSKECSK</sequence>
<dbReference type="InterPro" id="IPR052356">
    <property type="entry name" value="Thiol_S-MT"/>
</dbReference>
<dbReference type="Proteomes" id="UP001180087">
    <property type="component" value="Chromosome"/>
</dbReference>
<dbReference type="CDD" id="cd02440">
    <property type="entry name" value="AdoMet_MTases"/>
    <property type="match status" value="1"/>
</dbReference>
<gene>
    <name evidence="2" type="ORF">QR721_04285</name>
</gene>
<reference evidence="2" key="1">
    <citation type="submission" date="2023-06" db="EMBL/GenBank/DDBJ databases">
        <title>A Treasure from Seagulls: Isolation and Description of Aciduricobacillus qingdaonensis gen. nov., sp. nov., a Rare Obligately Uric Acid-utilizing Member in the Family Bacillaceae.</title>
        <authorList>
            <person name="Liu W."/>
            <person name="Wang B."/>
        </authorList>
    </citation>
    <scope>NUCLEOTIDE SEQUENCE</scope>
    <source>
        <strain evidence="2">44XB</strain>
    </source>
</reference>